<dbReference type="PATRIC" id="fig|742734.4.peg.5380"/>
<evidence type="ECO:0000313" key="2">
    <source>
        <dbReference type="Proteomes" id="UP000037392"/>
    </source>
</evidence>
<comment type="caution">
    <text evidence="1">The sequence shown here is derived from an EMBL/GenBank/DDBJ whole genome shotgun (WGS) entry which is preliminary data.</text>
</comment>
<proteinExistence type="predicted"/>
<dbReference type="GeneID" id="93164863"/>
<evidence type="ECO:0000313" key="1">
    <source>
        <dbReference type="EMBL" id="KMW14087.1"/>
    </source>
</evidence>
<name>A0A0J9BLT5_9FIRM</name>
<accession>A0A0J9BLT5</accession>
<protein>
    <submittedName>
        <fullName evidence="1">Uncharacterized protein</fullName>
    </submittedName>
</protein>
<organism evidence="1 2">
    <name type="scientific">[Clostridium] citroniae WAL-19142</name>
    <dbReference type="NCBI Taxonomy" id="742734"/>
    <lineage>
        <taxon>Bacteria</taxon>
        <taxon>Bacillati</taxon>
        <taxon>Bacillota</taxon>
        <taxon>Clostridia</taxon>
        <taxon>Lachnospirales</taxon>
        <taxon>Lachnospiraceae</taxon>
        <taxon>Enterocloster</taxon>
    </lineage>
</organism>
<dbReference type="Proteomes" id="UP000037392">
    <property type="component" value="Unassembled WGS sequence"/>
</dbReference>
<dbReference type="OrthoDB" id="552713at2"/>
<dbReference type="AlphaFoldDB" id="A0A0J9BLT5"/>
<reference evidence="1 2" key="1">
    <citation type="submission" date="2011-04" db="EMBL/GenBank/DDBJ databases">
        <title>The Genome Sequence of Clostridium citroniae WAL-19142.</title>
        <authorList>
            <consortium name="The Broad Institute Genome Sequencing Platform"/>
            <person name="Earl A."/>
            <person name="Ward D."/>
            <person name="Feldgarden M."/>
            <person name="Gevers D."/>
            <person name="Warren Y.A."/>
            <person name="Tyrrell K.L."/>
            <person name="Citron D.M."/>
            <person name="Goldstein E.J."/>
            <person name="Daigneault M."/>
            <person name="Allen-Vercoe E."/>
            <person name="Young S.K."/>
            <person name="Zeng Q."/>
            <person name="Gargeya S."/>
            <person name="Fitzgerald M."/>
            <person name="Haas B."/>
            <person name="Abouelleil A."/>
            <person name="Alvarado L."/>
            <person name="Arachchi H.M."/>
            <person name="Berlin A."/>
            <person name="Brown A."/>
            <person name="Chapman S.B."/>
            <person name="Chen Z."/>
            <person name="Dunbar C."/>
            <person name="Freedman E."/>
            <person name="Gearin G."/>
            <person name="Gellesch M."/>
            <person name="Goldberg J."/>
            <person name="Griggs A."/>
            <person name="Gujja S."/>
            <person name="Heilman E.R."/>
            <person name="Heiman D."/>
            <person name="Howarth C."/>
            <person name="Larson L."/>
            <person name="Lui A."/>
            <person name="MacDonald P.J."/>
            <person name="Mehta T."/>
            <person name="Montmayeur A."/>
            <person name="Murphy C."/>
            <person name="Neiman D."/>
            <person name="Pearson M."/>
            <person name="Priest M."/>
            <person name="Roberts A."/>
            <person name="Saif S."/>
            <person name="Shea T."/>
            <person name="Shenoy N."/>
            <person name="Sisk P."/>
            <person name="Stolte C."/>
            <person name="Sykes S."/>
            <person name="White J."/>
            <person name="Yandava C."/>
            <person name="Wortman J."/>
            <person name="Nusbaum C."/>
            <person name="Birren B."/>
        </authorList>
    </citation>
    <scope>NUCLEOTIDE SEQUENCE [LARGE SCALE GENOMIC DNA]</scope>
    <source>
        <strain evidence="1 2">WAL-19142</strain>
    </source>
</reference>
<sequence>MDVEPNLFFGQLETKWFWKNKRYGRIWKCTCECGGYCYVKEEALVIGIVKDCGDTCHQDAAKRVRRVKKPGKHT</sequence>
<gene>
    <name evidence="1" type="ORF">HMPREF9470_05026</name>
</gene>
<dbReference type="EMBL" id="ADLK01000042">
    <property type="protein sequence ID" value="KMW14087.1"/>
    <property type="molecule type" value="Genomic_DNA"/>
</dbReference>
<dbReference type="RefSeq" id="WP_048930991.1">
    <property type="nucleotide sequence ID" value="NZ_KQ235884.1"/>
</dbReference>